<proteinExistence type="inferred from homology"/>
<sequence>MNERRLTLPIEKETLLNLKAGDRVFLTGVIYTARDAAHKRIVEELEKHIFSLFPLKGAIIYYCGPSPAPPGRVIGSAGPTTSYRMDPYVPILLQHGVYGFIGKGKRGKEVRNALRKFGGVYFIATGGAGALLSTKIVHSTIVGYEDLGPEAIYALHVVDFPVIVGIDAEGNDIYELGPQNFKTQISQLNT</sequence>
<comment type="similarity">
    <text evidence="1">Belongs to the class-I fumarase family.</text>
</comment>
<dbReference type="PANTHER" id="PTHR43351:SF2">
    <property type="entry name" value="L(+)-TARTRATE DEHYDRATASE SUBUNIT BETA-RELATED"/>
    <property type="match status" value="1"/>
</dbReference>
<dbReference type="SUPFAM" id="SSF117457">
    <property type="entry name" value="FumA C-terminal domain-like"/>
    <property type="match status" value="1"/>
</dbReference>
<dbReference type="InterPro" id="IPR036660">
    <property type="entry name" value="Fe-S_hydroAse_TtdB_cat_sf"/>
</dbReference>
<accession>A0A7V3KP89</accession>
<dbReference type="PANTHER" id="PTHR43351">
    <property type="entry name" value="L(+)-TARTRATE DEHYDRATASE SUBUNIT BETA"/>
    <property type="match status" value="1"/>
</dbReference>
<dbReference type="EMBL" id="DTGD01000203">
    <property type="protein sequence ID" value="HGB36320.1"/>
    <property type="molecule type" value="Genomic_DNA"/>
</dbReference>
<comment type="caution">
    <text evidence="4">The sequence shown here is derived from an EMBL/GenBank/DDBJ whole genome shotgun (WGS) entry which is preliminary data.</text>
</comment>
<reference evidence="4" key="1">
    <citation type="journal article" date="2020" name="mSystems">
        <title>Genome- and Community-Level Interaction Insights into Carbon Utilization and Element Cycling Functions of Hydrothermarchaeota in Hydrothermal Sediment.</title>
        <authorList>
            <person name="Zhou Z."/>
            <person name="Liu Y."/>
            <person name="Xu W."/>
            <person name="Pan J."/>
            <person name="Luo Z.H."/>
            <person name="Li M."/>
        </authorList>
    </citation>
    <scope>NUCLEOTIDE SEQUENCE [LARGE SCALE GENOMIC DNA]</scope>
    <source>
        <strain evidence="4">SpSt-754</strain>
    </source>
</reference>
<dbReference type="Gene3D" id="3.20.130.10">
    <property type="entry name" value="Fe-S hydro-lyase, tartrate dehydratase beta-type, catalytic domain"/>
    <property type="match status" value="1"/>
</dbReference>
<feature type="domain" description="Fe-S hydro-lyase tartrate dehydratase beta-type catalytic" evidence="3">
    <location>
        <begin position="9"/>
        <end position="175"/>
    </location>
</feature>
<name>A0A7V3KP89_UNCW3</name>
<dbReference type="NCBIfam" id="TIGR00723">
    <property type="entry name" value="ttdB_fumA_fumB"/>
    <property type="match status" value="1"/>
</dbReference>
<protein>
    <submittedName>
        <fullName evidence="4">Fe-S-containing hydro-lyase</fullName>
    </submittedName>
</protein>
<dbReference type="NCBIfam" id="NF005310">
    <property type="entry name" value="PRK06842.1"/>
    <property type="match status" value="1"/>
</dbReference>
<dbReference type="Pfam" id="PF05683">
    <property type="entry name" value="Fumerase_C"/>
    <property type="match status" value="1"/>
</dbReference>
<dbReference type="AlphaFoldDB" id="A0A7V3KP89"/>
<organism evidence="4">
    <name type="scientific">candidate division WOR-3 bacterium</name>
    <dbReference type="NCBI Taxonomy" id="2052148"/>
    <lineage>
        <taxon>Bacteria</taxon>
        <taxon>Bacteria division WOR-3</taxon>
    </lineage>
</organism>
<evidence type="ECO:0000313" key="4">
    <source>
        <dbReference type="EMBL" id="HGB36320.1"/>
    </source>
</evidence>
<gene>
    <name evidence="4" type="ORF">ENV38_05400</name>
</gene>
<evidence type="ECO:0000256" key="1">
    <source>
        <dbReference type="ARBA" id="ARBA00008876"/>
    </source>
</evidence>
<dbReference type="InterPro" id="IPR004647">
    <property type="entry name" value="Fe-S_hydro-lyase_TtdB-typ_cat"/>
</dbReference>
<evidence type="ECO:0000259" key="3">
    <source>
        <dbReference type="Pfam" id="PF05683"/>
    </source>
</evidence>
<dbReference type="GO" id="GO:0016836">
    <property type="term" value="F:hydro-lyase activity"/>
    <property type="evidence" value="ECO:0007669"/>
    <property type="project" value="InterPro"/>
</dbReference>
<keyword evidence="2 4" id="KW-0456">Lyase</keyword>
<evidence type="ECO:0000256" key="2">
    <source>
        <dbReference type="ARBA" id="ARBA00023239"/>
    </source>
</evidence>